<evidence type="ECO:0000313" key="1">
    <source>
        <dbReference type="EMBL" id="MFF3573845.1"/>
    </source>
</evidence>
<sequence>MAGSGPGTVRNRLSRAGVAGLTRAEVGEPVGNALNHNLIQELLQTTTLAPFDLAHIDVVA</sequence>
<name>A0ABW6SEN2_9NOCA</name>
<comment type="caution">
    <text evidence="1">The sequence shown here is derived from an EMBL/GenBank/DDBJ whole genome shotgun (WGS) entry which is preliminary data.</text>
</comment>
<evidence type="ECO:0000313" key="2">
    <source>
        <dbReference type="Proteomes" id="UP001601992"/>
    </source>
</evidence>
<reference evidence="1 2" key="1">
    <citation type="submission" date="2024-10" db="EMBL/GenBank/DDBJ databases">
        <title>The Natural Products Discovery Center: Release of the First 8490 Sequenced Strains for Exploring Actinobacteria Biosynthetic Diversity.</title>
        <authorList>
            <person name="Kalkreuter E."/>
            <person name="Kautsar S.A."/>
            <person name="Yang D."/>
            <person name="Bader C.D."/>
            <person name="Teijaro C.N."/>
            <person name="Fluegel L."/>
            <person name="Davis C.M."/>
            <person name="Simpson J.R."/>
            <person name="Lauterbach L."/>
            <person name="Steele A.D."/>
            <person name="Gui C."/>
            <person name="Meng S."/>
            <person name="Li G."/>
            <person name="Viehrig K."/>
            <person name="Ye F."/>
            <person name="Su P."/>
            <person name="Kiefer A.F."/>
            <person name="Nichols A."/>
            <person name="Cepeda A.J."/>
            <person name="Yan W."/>
            <person name="Fan B."/>
            <person name="Jiang Y."/>
            <person name="Adhikari A."/>
            <person name="Zheng C.-J."/>
            <person name="Schuster L."/>
            <person name="Cowan T.M."/>
            <person name="Smanski M.J."/>
            <person name="Chevrette M.G."/>
            <person name="De Carvalho L.P.S."/>
            <person name="Shen B."/>
        </authorList>
    </citation>
    <scope>NUCLEOTIDE SEQUENCE [LARGE SCALE GENOMIC DNA]</scope>
    <source>
        <strain evidence="1 2">NPDC002593</strain>
    </source>
</reference>
<dbReference type="EMBL" id="JBIAQY010000022">
    <property type="protein sequence ID" value="MFF3573845.1"/>
    <property type="molecule type" value="Genomic_DNA"/>
</dbReference>
<protein>
    <submittedName>
        <fullName evidence="1">Uncharacterized protein</fullName>
    </submittedName>
</protein>
<proteinExistence type="predicted"/>
<dbReference type="Proteomes" id="UP001601992">
    <property type="component" value="Unassembled WGS sequence"/>
</dbReference>
<accession>A0ABW6SEN2</accession>
<keyword evidence="2" id="KW-1185">Reference proteome</keyword>
<gene>
    <name evidence="1" type="ORF">ACFYXQ_39445</name>
</gene>
<dbReference type="RefSeq" id="WP_387406619.1">
    <property type="nucleotide sequence ID" value="NZ_JBIAQY010000022.1"/>
</dbReference>
<organism evidence="1 2">
    <name type="scientific">Nocardia jiangxiensis</name>
    <dbReference type="NCBI Taxonomy" id="282685"/>
    <lineage>
        <taxon>Bacteria</taxon>
        <taxon>Bacillati</taxon>
        <taxon>Actinomycetota</taxon>
        <taxon>Actinomycetes</taxon>
        <taxon>Mycobacteriales</taxon>
        <taxon>Nocardiaceae</taxon>
        <taxon>Nocardia</taxon>
    </lineage>
</organism>